<protein>
    <submittedName>
        <fullName evidence="1">Uncharacterized protein</fullName>
    </submittedName>
</protein>
<evidence type="ECO:0000313" key="2">
    <source>
        <dbReference type="Proteomes" id="UP000091857"/>
    </source>
</evidence>
<gene>
    <name evidence="1" type="ORF">MANES_01G238151v8</name>
</gene>
<name>A0ACB7IHF6_MANES</name>
<accession>A0ACB7IHF6</accession>
<organism evidence="1 2">
    <name type="scientific">Manihot esculenta</name>
    <name type="common">Cassava</name>
    <name type="synonym">Jatropha manihot</name>
    <dbReference type="NCBI Taxonomy" id="3983"/>
    <lineage>
        <taxon>Eukaryota</taxon>
        <taxon>Viridiplantae</taxon>
        <taxon>Streptophyta</taxon>
        <taxon>Embryophyta</taxon>
        <taxon>Tracheophyta</taxon>
        <taxon>Spermatophyta</taxon>
        <taxon>Magnoliopsida</taxon>
        <taxon>eudicotyledons</taxon>
        <taxon>Gunneridae</taxon>
        <taxon>Pentapetalae</taxon>
        <taxon>rosids</taxon>
        <taxon>fabids</taxon>
        <taxon>Malpighiales</taxon>
        <taxon>Euphorbiaceae</taxon>
        <taxon>Crotonoideae</taxon>
        <taxon>Manihoteae</taxon>
        <taxon>Manihot</taxon>
    </lineage>
</organism>
<proteinExistence type="predicted"/>
<dbReference type="Proteomes" id="UP000091857">
    <property type="component" value="Chromosome 1"/>
</dbReference>
<dbReference type="EMBL" id="CM004387">
    <property type="protein sequence ID" value="KAG8663674.1"/>
    <property type="molecule type" value="Genomic_DNA"/>
</dbReference>
<evidence type="ECO:0000313" key="1">
    <source>
        <dbReference type="EMBL" id="KAG8663674.1"/>
    </source>
</evidence>
<comment type="caution">
    <text evidence="1">The sequence shown here is derived from an EMBL/GenBank/DDBJ whole genome shotgun (WGS) entry which is preliminary data.</text>
</comment>
<sequence>MRSLEERESNTMVAPASPTGRNITEEDSQLLAYMESFNGINERDYSLNSALQWPTYYSYH</sequence>
<reference evidence="2" key="1">
    <citation type="journal article" date="2016" name="Nat. Biotechnol.">
        <title>Sequencing wild and cultivated cassava and related species reveals extensive interspecific hybridization and genetic diversity.</title>
        <authorList>
            <person name="Bredeson J.V."/>
            <person name="Lyons J.B."/>
            <person name="Prochnik S.E."/>
            <person name="Wu G.A."/>
            <person name="Ha C.M."/>
            <person name="Edsinger-Gonzales E."/>
            <person name="Grimwood J."/>
            <person name="Schmutz J."/>
            <person name="Rabbi I.Y."/>
            <person name="Egesi C."/>
            <person name="Nauluvula P."/>
            <person name="Lebot V."/>
            <person name="Ndunguru J."/>
            <person name="Mkamilo G."/>
            <person name="Bart R.S."/>
            <person name="Setter T.L."/>
            <person name="Gleadow R.M."/>
            <person name="Kulakow P."/>
            <person name="Ferguson M.E."/>
            <person name="Rounsley S."/>
            <person name="Rokhsar D.S."/>
        </authorList>
    </citation>
    <scope>NUCLEOTIDE SEQUENCE [LARGE SCALE GENOMIC DNA]</scope>
    <source>
        <strain evidence="2">cv. AM560-2</strain>
    </source>
</reference>
<keyword evidence="2" id="KW-1185">Reference proteome</keyword>